<evidence type="ECO:0000313" key="7">
    <source>
        <dbReference type="Proteomes" id="UP001300502"/>
    </source>
</evidence>
<gene>
    <name evidence="6" type="ORF">GAYE_SCF09G3154</name>
</gene>
<evidence type="ECO:0000256" key="4">
    <source>
        <dbReference type="ARBA" id="ARBA00023136"/>
    </source>
</evidence>
<comment type="subcellular location">
    <subcellularLocation>
        <location evidence="1">Endomembrane system</location>
        <topology evidence="1">Multi-pass membrane protein</topology>
    </subcellularLocation>
</comment>
<feature type="transmembrane region" description="Helical" evidence="5">
    <location>
        <begin position="206"/>
        <end position="226"/>
    </location>
</feature>
<dbReference type="PANTHER" id="PTHR10989">
    <property type="entry name" value="ANDROGEN-INDUCED PROTEIN 1-RELATED"/>
    <property type="match status" value="1"/>
</dbReference>
<dbReference type="GO" id="GO:0012505">
    <property type="term" value="C:endomembrane system"/>
    <property type="evidence" value="ECO:0007669"/>
    <property type="project" value="UniProtKB-SubCell"/>
</dbReference>
<keyword evidence="3 5" id="KW-1133">Transmembrane helix</keyword>
<feature type="transmembrane region" description="Helical" evidence="5">
    <location>
        <begin position="163"/>
        <end position="186"/>
    </location>
</feature>
<keyword evidence="7" id="KW-1185">Reference proteome</keyword>
<accession>A0AAV9ID02</accession>
<dbReference type="InterPro" id="IPR006838">
    <property type="entry name" value="ADTRP_AIG1"/>
</dbReference>
<sequence length="255" mass="30238">MLVLGKREYFFRPLFYFTALFIFFQVTRLQFFTSPTRSNRRRFGGKLVFLTVQTNLILFAYTLLALVTSCLKALLPDNSAYPWFNKLEKLCYQVSGLAFPSGAFMGIGYYSLIHFHKEVRKVASQVKHFDKLMHWLHGFPLLYVFLDAVFLDPSVVRRYKQPFWTEASWSLSFAFFYFCWTILCAYLNDWNWPYPFQHELSFLKQVIFYSMVFAIVPLLVFLGRSIRSCLHWKSWKDGKSFHVASVQDTEQVKQD</sequence>
<feature type="transmembrane region" description="Helical" evidence="5">
    <location>
        <begin position="90"/>
        <end position="112"/>
    </location>
</feature>
<keyword evidence="2 5" id="KW-0812">Transmembrane</keyword>
<reference evidence="6 7" key="1">
    <citation type="submission" date="2022-07" db="EMBL/GenBank/DDBJ databases">
        <title>Genome-wide signatures of adaptation to extreme environments.</title>
        <authorList>
            <person name="Cho C.H."/>
            <person name="Yoon H.S."/>
        </authorList>
    </citation>
    <scope>NUCLEOTIDE SEQUENCE [LARGE SCALE GENOMIC DNA]</scope>
    <source>
        <strain evidence="6 7">108.79 E11</strain>
    </source>
</reference>
<evidence type="ECO:0000256" key="3">
    <source>
        <dbReference type="ARBA" id="ARBA00022989"/>
    </source>
</evidence>
<dbReference type="GO" id="GO:0016020">
    <property type="term" value="C:membrane"/>
    <property type="evidence" value="ECO:0007669"/>
    <property type="project" value="InterPro"/>
</dbReference>
<comment type="caution">
    <text evidence="6">The sequence shown here is derived from an EMBL/GenBank/DDBJ whole genome shotgun (WGS) entry which is preliminary data.</text>
</comment>
<name>A0AAV9ID02_9RHOD</name>
<evidence type="ECO:0000313" key="6">
    <source>
        <dbReference type="EMBL" id="KAK4525247.1"/>
    </source>
</evidence>
<dbReference type="Pfam" id="PF04750">
    <property type="entry name" value="Far-17a_AIG1"/>
    <property type="match status" value="1"/>
</dbReference>
<dbReference type="Proteomes" id="UP001300502">
    <property type="component" value="Unassembled WGS sequence"/>
</dbReference>
<proteinExistence type="predicted"/>
<evidence type="ECO:0000256" key="2">
    <source>
        <dbReference type="ARBA" id="ARBA00022692"/>
    </source>
</evidence>
<dbReference type="EMBL" id="JANCYU010000029">
    <property type="protein sequence ID" value="KAK4525247.1"/>
    <property type="molecule type" value="Genomic_DNA"/>
</dbReference>
<keyword evidence="4 5" id="KW-0472">Membrane</keyword>
<protein>
    <submittedName>
        <fullName evidence="6">Uncharacterized protein</fullName>
    </submittedName>
</protein>
<evidence type="ECO:0000256" key="5">
    <source>
        <dbReference type="SAM" id="Phobius"/>
    </source>
</evidence>
<dbReference type="PANTHER" id="PTHR10989:SF16">
    <property type="entry name" value="AT02829P-RELATED"/>
    <property type="match status" value="1"/>
</dbReference>
<evidence type="ECO:0000256" key="1">
    <source>
        <dbReference type="ARBA" id="ARBA00004127"/>
    </source>
</evidence>
<feature type="transmembrane region" description="Helical" evidence="5">
    <location>
        <begin position="47"/>
        <end position="69"/>
    </location>
</feature>
<dbReference type="AlphaFoldDB" id="A0AAV9ID02"/>
<feature type="transmembrane region" description="Helical" evidence="5">
    <location>
        <begin position="9"/>
        <end position="27"/>
    </location>
</feature>
<organism evidence="6 7">
    <name type="scientific">Galdieria yellowstonensis</name>
    <dbReference type="NCBI Taxonomy" id="3028027"/>
    <lineage>
        <taxon>Eukaryota</taxon>
        <taxon>Rhodophyta</taxon>
        <taxon>Bangiophyceae</taxon>
        <taxon>Galdieriales</taxon>
        <taxon>Galdieriaceae</taxon>
        <taxon>Galdieria</taxon>
    </lineage>
</organism>